<proteinExistence type="inferred from homology"/>
<dbReference type="RefSeq" id="WP_245694047.1">
    <property type="nucleotide sequence ID" value="NZ_FNFM01000005.1"/>
</dbReference>
<evidence type="ECO:0000256" key="10">
    <source>
        <dbReference type="RuleBase" id="RU367009"/>
    </source>
</evidence>
<dbReference type="AlphaFoldDB" id="A0A1G9A341"/>
<protein>
    <recommendedName>
        <fullName evidence="5 10">Pectate lyase</fullName>
        <ecNumber evidence="5 10">4.2.2.2</ecNumber>
    </recommendedName>
</protein>
<sequence length="205" mass="21887">MNGGFTRYYGEGDLGGGNQDEDQPPIFELADGATLKNVIIGAPASDGIHCLGSCTLQNVWWEDVGEDAATLAAGDTWDLMVIKGGGAQAAKDKVFQHNGPGTMVISDFRARDFGTFYLSCGNCTEQYERHAFIHDIRTTAPKNKLTGVNVNYGDTVALSDITVAGDPGTDICVSYLGNDDGTEPERIGSGPSENCLYDESDIDFE</sequence>
<evidence type="ECO:0000256" key="9">
    <source>
        <dbReference type="ARBA" id="ARBA00023239"/>
    </source>
</evidence>
<evidence type="ECO:0000256" key="6">
    <source>
        <dbReference type="ARBA" id="ARBA00022525"/>
    </source>
</evidence>
<evidence type="ECO:0000256" key="2">
    <source>
        <dbReference type="ARBA" id="ARBA00001913"/>
    </source>
</evidence>
<feature type="compositionally biased region" description="Acidic residues" evidence="11">
    <location>
        <begin position="196"/>
        <end position="205"/>
    </location>
</feature>
<evidence type="ECO:0000256" key="5">
    <source>
        <dbReference type="ARBA" id="ARBA00012272"/>
    </source>
</evidence>
<organism evidence="12 13">
    <name type="scientific">Actinopolyspora mzabensis</name>
    <dbReference type="NCBI Taxonomy" id="995066"/>
    <lineage>
        <taxon>Bacteria</taxon>
        <taxon>Bacillati</taxon>
        <taxon>Actinomycetota</taxon>
        <taxon>Actinomycetes</taxon>
        <taxon>Actinopolysporales</taxon>
        <taxon>Actinopolysporaceae</taxon>
        <taxon>Actinopolyspora</taxon>
    </lineage>
</organism>
<evidence type="ECO:0000256" key="3">
    <source>
        <dbReference type="ARBA" id="ARBA00004613"/>
    </source>
</evidence>
<keyword evidence="8 10" id="KW-0106">Calcium</keyword>
<evidence type="ECO:0000313" key="12">
    <source>
        <dbReference type="EMBL" id="SDK21772.1"/>
    </source>
</evidence>
<keyword evidence="9 10" id="KW-0456">Lyase</keyword>
<evidence type="ECO:0000256" key="1">
    <source>
        <dbReference type="ARBA" id="ARBA00000695"/>
    </source>
</evidence>
<dbReference type="InterPro" id="IPR012334">
    <property type="entry name" value="Pectin_lyas_fold"/>
</dbReference>
<dbReference type="Pfam" id="PF03211">
    <property type="entry name" value="Pectate_lyase"/>
    <property type="match status" value="1"/>
</dbReference>
<dbReference type="GO" id="GO:0030570">
    <property type="term" value="F:pectate lyase activity"/>
    <property type="evidence" value="ECO:0007669"/>
    <property type="project" value="UniProtKB-UniRule"/>
</dbReference>
<comment type="catalytic activity">
    <reaction evidence="1 10">
        <text>Eliminative cleavage of (1-&gt;4)-alpha-D-galacturonan to give oligosaccharides with 4-deoxy-alpha-D-galact-4-enuronosyl groups at their non-reducing ends.</text>
        <dbReference type="EC" id="4.2.2.2"/>
    </reaction>
</comment>
<dbReference type="PANTHER" id="PTHR33407:SF9">
    <property type="entry name" value="PECTATE LYASE F-RELATED"/>
    <property type="match status" value="1"/>
</dbReference>
<gene>
    <name evidence="12" type="ORF">SAMN04487820_105288</name>
</gene>
<dbReference type="GO" id="GO:0045490">
    <property type="term" value="P:pectin catabolic process"/>
    <property type="evidence" value="ECO:0007669"/>
    <property type="project" value="TreeGrafter"/>
</dbReference>
<accession>A0A1G9A341</accession>
<dbReference type="Gene3D" id="2.160.20.10">
    <property type="entry name" value="Single-stranded right-handed beta-helix, Pectin lyase-like"/>
    <property type="match status" value="1"/>
</dbReference>
<keyword evidence="13" id="KW-1185">Reference proteome</keyword>
<evidence type="ECO:0000256" key="8">
    <source>
        <dbReference type="ARBA" id="ARBA00022837"/>
    </source>
</evidence>
<dbReference type="EC" id="4.2.2.2" evidence="5 10"/>
<dbReference type="GO" id="GO:0005576">
    <property type="term" value="C:extracellular region"/>
    <property type="evidence" value="ECO:0007669"/>
    <property type="project" value="UniProtKB-SubCell"/>
</dbReference>
<keyword evidence="6 10" id="KW-0964">Secreted</keyword>
<comment type="cofactor">
    <cofactor evidence="2 10">
        <name>Ca(2+)</name>
        <dbReference type="ChEBI" id="CHEBI:29108"/>
    </cofactor>
</comment>
<comment type="subcellular location">
    <subcellularLocation>
        <location evidence="3 10">Secreted</location>
    </subcellularLocation>
</comment>
<comment type="similarity">
    <text evidence="4 10">Belongs to the polysaccharide lyase 3 family.</text>
</comment>
<dbReference type="Proteomes" id="UP000199213">
    <property type="component" value="Unassembled WGS sequence"/>
</dbReference>
<name>A0A1G9A341_ACTMZ</name>
<keyword evidence="7" id="KW-0732">Signal</keyword>
<comment type="function">
    <text evidence="10">Catalyzes the depolymerization of both polygalacturonate and pectins of methyl esterification degree from 22 to 89%, with an endo mode of action. In contrast to the majority of pectate lyases, displays high activity on highly methylated pectins.</text>
</comment>
<dbReference type="PANTHER" id="PTHR33407">
    <property type="entry name" value="PECTATE LYASE F-RELATED"/>
    <property type="match status" value="1"/>
</dbReference>
<reference evidence="13" key="1">
    <citation type="submission" date="2016-10" db="EMBL/GenBank/DDBJ databases">
        <authorList>
            <person name="Varghese N."/>
            <person name="Submissions S."/>
        </authorList>
    </citation>
    <scope>NUCLEOTIDE SEQUENCE [LARGE SCALE GENOMIC DNA]</scope>
    <source>
        <strain evidence="13">DSM 45460</strain>
    </source>
</reference>
<evidence type="ECO:0000256" key="4">
    <source>
        <dbReference type="ARBA" id="ARBA00006463"/>
    </source>
</evidence>
<evidence type="ECO:0000256" key="7">
    <source>
        <dbReference type="ARBA" id="ARBA00022729"/>
    </source>
</evidence>
<dbReference type="SUPFAM" id="SSF51126">
    <property type="entry name" value="Pectin lyase-like"/>
    <property type="match status" value="1"/>
</dbReference>
<dbReference type="InterPro" id="IPR004898">
    <property type="entry name" value="Pectate_lyase_PlyH/PlyE-like"/>
</dbReference>
<feature type="region of interest" description="Disordered" evidence="11">
    <location>
        <begin position="182"/>
        <end position="205"/>
    </location>
</feature>
<evidence type="ECO:0000256" key="11">
    <source>
        <dbReference type="SAM" id="MobiDB-lite"/>
    </source>
</evidence>
<dbReference type="EMBL" id="FNFM01000005">
    <property type="protein sequence ID" value="SDK21772.1"/>
    <property type="molecule type" value="Genomic_DNA"/>
</dbReference>
<evidence type="ECO:0000313" key="13">
    <source>
        <dbReference type="Proteomes" id="UP000199213"/>
    </source>
</evidence>
<dbReference type="InterPro" id="IPR011050">
    <property type="entry name" value="Pectin_lyase_fold/virulence"/>
</dbReference>